<dbReference type="RefSeq" id="WP_377381394.1">
    <property type="nucleotide sequence ID" value="NZ_JBHSSW010000066.1"/>
</dbReference>
<dbReference type="PANTHER" id="PTHR45625">
    <property type="entry name" value="PEPTIDYL-PROLYL CIS-TRANS ISOMERASE-RELATED"/>
    <property type="match status" value="1"/>
</dbReference>
<dbReference type="InterPro" id="IPR020892">
    <property type="entry name" value="Cyclophilin-type_PPIase_CS"/>
</dbReference>
<gene>
    <name evidence="7" type="ORF">ACFQDM_17380</name>
</gene>
<dbReference type="PROSITE" id="PS50072">
    <property type="entry name" value="CSA_PPIASE_2"/>
    <property type="match status" value="1"/>
</dbReference>
<evidence type="ECO:0000256" key="5">
    <source>
        <dbReference type="SAM" id="SignalP"/>
    </source>
</evidence>
<evidence type="ECO:0000313" key="7">
    <source>
        <dbReference type="EMBL" id="MFC6199853.1"/>
    </source>
</evidence>
<reference evidence="8" key="1">
    <citation type="journal article" date="2019" name="Int. J. Syst. Evol. Microbiol.">
        <title>The Global Catalogue of Microorganisms (GCM) 10K type strain sequencing project: providing services to taxonomists for standard genome sequencing and annotation.</title>
        <authorList>
            <consortium name="The Broad Institute Genomics Platform"/>
            <consortium name="The Broad Institute Genome Sequencing Center for Infectious Disease"/>
            <person name="Wu L."/>
            <person name="Ma J."/>
        </authorList>
    </citation>
    <scope>NUCLEOTIDE SEQUENCE [LARGE SCALE GENOMIC DNA]</scope>
    <source>
        <strain evidence="8">CGMCC-1.15741</strain>
    </source>
</reference>
<keyword evidence="5" id="KW-0732">Signal</keyword>
<evidence type="ECO:0000313" key="8">
    <source>
        <dbReference type="Proteomes" id="UP001596303"/>
    </source>
</evidence>
<keyword evidence="3" id="KW-0697">Rotamase</keyword>
<dbReference type="EMBL" id="JBHSSW010000066">
    <property type="protein sequence ID" value="MFC6199853.1"/>
    <property type="molecule type" value="Genomic_DNA"/>
</dbReference>
<dbReference type="PROSITE" id="PS00170">
    <property type="entry name" value="CSA_PPIASE_1"/>
    <property type="match status" value="1"/>
</dbReference>
<comment type="caution">
    <text evidence="7">The sequence shown here is derived from an EMBL/GenBank/DDBJ whole genome shotgun (WGS) entry which is preliminary data.</text>
</comment>
<feature type="signal peptide" evidence="5">
    <location>
        <begin position="1"/>
        <end position="21"/>
    </location>
</feature>
<comment type="similarity">
    <text evidence="1">Belongs to the cyclophilin-type PPIase family.</text>
</comment>
<dbReference type="InterPro" id="IPR044666">
    <property type="entry name" value="Cyclophilin_A-like"/>
</dbReference>
<dbReference type="CDD" id="cd00317">
    <property type="entry name" value="cyclophilin"/>
    <property type="match status" value="1"/>
</dbReference>
<dbReference type="Gene3D" id="2.40.100.10">
    <property type="entry name" value="Cyclophilin-like"/>
    <property type="match status" value="1"/>
</dbReference>
<evidence type="ECO:0000256" key="1">
    <source>
        <dbReference type="ARBA" id="ARBA00007365"/>
    </source>
</evidence>
<dbReference type="EC" id="5.2.1.8" evidence="2"/>
<dbReference type="InterPro" id="IPR002130">
    <property type="entry name" value="Cyclophilin-type_PPIase_dom"/>
</dbReference>
<evidence type="ECO:0000259" key="6">
    <source>
        <dbReference type="PROSITE" id="PS50072"/>
    </source>
</evidence>
<proteinExistence type="inferred from homology"/>
<sequence length="298" mass="32341">MKSLLKALLASVGLATLSGTAAIAQTDTMELSFAEALADTANWREVDPENLIVFDIATSAGETRGRVIIETAAFAAPQHVDQFKKIVRSGDFDGTIFHRVIDDFMAQGGDVAAMKPEAEPWPNIPGEFVFQRKPNDASDDKPAVQYLGEANTATNGYALGFPIQTQSEFLAALTEDGIVESWMPHCKGMVSTARTSDPNSGQTQFFLMRETSPHLDRQYTSWGRIISGQDVVDAIKTGEPVRRPDVLSKAIMASDMSEDERPRVLVQRTDGPLFETVLTENAGANVCTLSPVPAIVSY</sequence>
<dbReference type="Pfam" id="PF00160">
    <property type="entry name" value="Pro_isomerase"/>
    <property type="match status" value="1"/>
</dbReference>
<accession>A0ABW1SEX6</accession>
<dbReference type="Proteomes" id="UP001596303">
    <property type="component" value="Unassembled WGS sequence"/>
</dbReference>
<feature type="domain" description="PPIase cyclophilin-type" evidence="6">
    <location>
        <begin position="54"/>
        <end position="258"/>
    </location>
</feature>
<protein>
    <recommendedName>
        <fullName evidence="2">peptidylprolyl isomerase</fullName>
        <ecNumber evidence="2">5.2.1.8</ecNumber>
    </recommendedName>
</protein>
<dbReference type="PANTHER" id="PTHR45625:SF4">
    <property type="entry name" value="PEPTIDYLPROLYL ISOMERASE DOMAIN AND WD REPEAT-CONTAINING PROTEIN 1"/>
    <property type="match status" value="1"/>
</dbReference>
<dbReference type="InterPro" id="IPR029000">
    <property type="entry name" value="Cyclophilin-like_dom_sf"/>
</dbReference>
<organism evidence="7 8">
    <name type="scientific">Ponticaulis profundi</name>
    <dbReference type="NCBI Taxonomy" id="2665222"/>
    <lineage>
        <taxon>Bacteria</taxon>
        <taxon>Pseudomonadati</taxon>
        <taxon>Pseudomonadota</taxon>
        <taxon>Alphaproteobacteria</taxon>
        <taxon>Hyphomonadales</taxon>
        <taxon>Hyphomonadaceae</taxon>
        <taxon>Ponticaulis</taxon>
    </lineage>
</organism>
<dbReference type="GO" id="GO:0003755">
    <property type="term" value="F:peptidyl-prolyl cis-trans isomerase activity"/>
    <property type="evidence" value="ECO:0007669"/>
    <property type="project" value="UniProtKB-EC"/>
</dbReference>
<keyword evidence="4 7" id="KW-0413">Isomerase</keyword>
<evidence type="ECO:0000256" key="3">
    <source>
        <dbReference type="ARBA" id="ARBA00023110"/>
    </source>
</evidence>
<dbReference type="SUPFAM" id="SSF50891">
    <property type="entry name" value="Cyclophilin-like"/>
    <property type="match status" value="1"/>
</dbReference>
<keyword evidence="8" id="KW-1185">Reference proteome</keyword>
<evidence type="ECO:0000256" key="2">
    <source>
        <dbReference type="ARBA" id="ARBA00013194"/>
    </source>
</evidence>
<name>A0ABW1SEX6_9PROT</name>
<feature type="chain" id="PRO_5045181729" description="peptidylprolyl isomerase" evidence="5">
    <location>
        <begin position="22"/>
        <end position="298"/>
    </location>
</feature>
<evidence type="ECO:0000256" key="4">
    <source>
        <dbReference type="ARBA" id="ARBA00023235"/>
    </source>
</evidence>